<protein>
    <recommendedName>
        <fullName evidence="2">LarA-like N-terminal domain-containing protein</fullName>
    </recommendedName>
</protein>
<proteinExistence type="predicted"/>
<dbReference type="InterPro" id="IPR043166">
    <property type="entry name" value="LarA-like_C"/>
</dbReference>
<comment type="caution">
    <text evidence="1">The sequence shown here is derived from an EMBL/GenBank/DDBJ whole genome shotgun (WGS) entry which is preliminary data.</text>
</comment>
<dbReference type="Gene3D" id="3.40.50.11440">
    <property type="match status" value="1"/>
</dbReference>
<evidence type="ECO:0000313" key="1">
    <source>
        <dbReference type="EMBL" id="KKK97170.1"/>
    </source>
</evidence>
<organism evidence="1">
    <name type="scientific">marine sediment metagenome</name>
    <dbReference type="NCBI Taxonomy" id="412755"/>
    <lineage>
        <taxon>unclassified sequences</taxon>
        <taxon>metagenomes</taxon>
        <taxon>ecological metagenomes</taxon>
    </lineage>
</organism>
<feature type="non-terminal residue" evidence="1">
    <location>
        <position position="1"/>
    </location>
</feature>
<dbReference type="EMBL" id="LAZR01046169">
    <property type="protein sequence ID" value="KKK97170.1"/>
    <property type="molecule type" value="Genomic_DNA"/>
</dbReference>
<dbReference type="Gene3D" id="3.90.226.30">
    <property type="match status" value="1"/>
</dbReference>
<evidence type="ECO:0008006" key="2">
    <source>
        <dbReference type="Google" id="ProtNLM"/>
    </source>
</evidence>
<sequence length="291" mass="32948">PYGGYSGGYKMLATGMTTWRSIRSHHCSDTMHLDSFLPVNTDRSKMRKQFDAIGKAIEKGMGKKFFFVDGVLGTDSQVLGVYAGDGEEVQKESWKLANRRTEVYLDIKDKFDVVIFGEPRAFHYGPGHGTNPILMLQAIGAQLTRDYDVLNENGVIICASLCNGWFNDEWFPSYREVYDKLQEASDFAETVKFEDEISNRPEYIYKYRFAYGYHPFHAFSMVTCGTIALRHTSAIFIPGAGKPGYARGMGCIPTNTFKDALKQAEKYVGKNPRILVLPECFVKPGFHLFRK</sequence>
<accession>A0A0F9AFU2</accession>
<reference evidence="1" key="1">
    <citation type="journal article" date="2015" name="Nature">
        <title>Complex archaea that bridge the gap between prokaryotes and eukaryotes.</title>
        <authorList>
            <person name="Spang A."/>
            <person name="Saw J.H."/>
            <person name="Jorgensen S.L."/>
            <person name="Zaremba-Niedzwiedzka K."/>
            <person name="Martijn J."/>
            <person name="Lind A.E."/>
            <person name="van Eijk R."/>
            <person name="Schleper C."/>
            <person name="Guy L."/>
            <person name="Ettema T.J."/>
        </authorList>
    </citation>
    <scope>NUCLEOTIDE SEQUENCE</scope>
</reference>
<dbReference type="AlphaFoldDB" id="A0A0F9AFU2"/>
<name>A0A0F9AFU2_9ZZZZ</name>
<gene>
    <name evidence="1" type="ORF">LCGC14_2655430</name>
</gene>